<keyword evidence="2" id="KW-1185">Reference proteome</keyword>
<dbReference type="RefSeq" id="WP_260729181.1">
    <property type="nucleotide sequence ID" value="NZ_BAAABS010000075.1"/>
</dbReference>
<reference evidence="1" key="1">
    <citation type="submission" date="2021-04" db="EMBL/GenBank/DDBJ databases">
        <title>Biosynthetic gene clusters of Dactylosporangioum roseum.</title>
        <authorList>
            <person name="Hartkoorn R.C."/>
            <person name="Beaudoing E."/>
            <person name="Hot D."/>
            <person name="Moureu S."/>
        </authorList>
    </citation>
    <scope>NUCLEOTIDE SEQUENCE</scope>
    <source>
        <strain evidence="1">NRRL B-16295</strain>
    </source>
</reference>
<accession>A0ABY5ZGC1</accession>
<sequence length="220" mass="24210">MPNTSLTIVCLPNGTPTDQLATTAATRLAATPRTNLGPAGHFTISTRLRRGSLVQPWQDIAAGGPVHLLDLDAMRAAAHRASWYRWHIWNQVVAGTRPAQPYWTFLDRHQANPHKYPLATAQAHYLAQPRIASMLTYNALPNKVMNLPTSHLEAFQTGLQGYTYYGWLCAVPGDAVVCLDGTYLAANNDRYATQIAYLAEANRHITALASRDNLVACCTR</sequence>
<evidence type="ECO:0000313" key="1">
    <source>
        <dbReference type="EMBL" id="UWZ39753.1"/>
    </source>
</evidence>
<name>A0ABY5ZGC1_9ACTN</name>
<proteinExistence type="predicted"/>
<dbReference type="Proteomes" id="UP001058271">
    <property type="component" value="Chromosome"/>
</dbReference>
<organism evidence="1 2">
    <name type="scientific">Dactylosporangium roseum</name>
    <dbReference type="NCBI Taxonomy" id="47989"/>
    <lineage>
        <taxon>Bacteria</taxon>
        <taxon>Bacillati</taxon>
        <taxon>Actinomycetota</taxon>
        <taxon>Actinomycetes</taxon>
        <taxon>Micromonosporales</taxon>
        <taxon>Micromonosporaceae</taxon>
        <taxon>Dactylosporangium</taxon>
    </lineage>
</organism>
<dbReference type="EMBL" id="CP073721">
    <property type="protein sequence ID" value="UWZ39753.1"/>
    <property type="molecule type" value="Genomic_DNA"/>
</dbReference>
<gene>
    <name evidence="1" type="ORF">Drose_16940</name>
</gene>
<evidence type="ECO:0000313" key="2">
    <source>
        <dbReference type="Proteomes" id="UP001058271"/>
    </source>
</evidence>
<protein>
    <submittedName>
        <fullName evidence="1">Uncharacterized protein</fullName>
    </submittedName>
</protein>